<proteinExistence type="predicted"/>
<dbReference type="AlphaFoldDB" id="A0A9D5JSL1"/>
<name>A0A9D5JSL1_9BACT</name>
<reference evidence="1" key="1">
    <citation type="submission" date="2019-11" db="EMBL/GenBank/DDBJ databases">
        <title>Microbial mats filling the niche in hypersaline microbial mats.</title>
        <authorList>
            <person name="Wong H.L."/>
            <person name="Macleod F.I."/>
            <person name="White R.A. III"/>
            <person name="Burns B.P."/>
        </authorList>
    </citation>
    <scope>NUCLEOTIDE SEQUENCE</scope>
    <source>
        <strain evidence="1">Rbin_158</strain>
    </source>
</reference>
<evidence type="ECO:0000313" key="1">
    <source>
        <dbReference type="EMBL" id="MBD3323493.1"/>
    </source>
</evidence>
<evidence type="ECO:0000313" key="2">
    <source>
        <dbReference type="Proteomes" id="UP000649604"/>
    </source>
</evidence>
<dbReference type="Proteomes" id="UP000649604">
    <property type="component" value="Unassembled WGS sequence"/>
</dbReference>
<accession>A0A9D5JSL1</accession>
<protein>
    <submittedName>
        <fullName evidence="1">Uncharacterized protein</fullName>
    </submittedName>
</protein>
<gene>
    <name evidence="1" type="ORF">GF339_02845</name>
</gene>
<comment type="caution">
    <text evidence="1">The sequence shown here is derived from an EMBL/GenBank/DDBJ whole genome shotgun (WGS) entry which is preliminary data.</text>
</comment>
<dbReference type="EMBL" id="WJJP01000085">
    <property type="protein sequence ID" value="MBD3323493.1"/>
    <property type="molecule type" value="Genomic_DNA"/>
</dbReference>
<organism evidence="1 2">
    <name type="scientific">candidate division KSB3 bacterium</name>
    <dbReference type="NCBI Taxonomy" id="2044937"/>
    <lineage>
        <taxon>Bacteria</taxon>
        <taxon>candidate division KSB3</taxon>
    </lineage>
</organism>
<sequence>MMEQGEVVAKVFDHSDVENEVGAFGIVRLNIPKEFLIEQFRDIASFKDSTAVQAIGKFSTPPTLQDLDALTLNAQDIRDLKKCEPGDCKVKMDANMMEQFQTQVDWRAPDYEEQATRLMRQILVEYVNTYLQVGDAAMGEYHDQEDPLHRADAFQGILQNSPYLMGYVPELYTYLLEFPYGDLSNVENFIYWSKEDFGLKPVINLFHVTMYTRERKGSTEVFITSKQIYASHYFETALGFTAFVNEVGSEEASPDSYLMYLNRSRFDQLRGKLKGLIVAIAKNRVYDGVKKYFRQVKERLETEQMAKIISMQ</sequence>